<dbReference type="InterPro" id="IPR034907">
    <property type="entry name" value="NDK-like_dom"/>
</dbReference>
<dbReference type="PANTHER" id="PTHR11349">
    <property type="entry name" value="NUCLEOSIDE DIPHOSPHATE KINASE"/>
    <property type="match status" value="1"/>
</dbReference>
<dbReference type="GO" id="GO:0006228">
    <property type="term" value="P:UTP biosynthetic process"/>
    <property type="evidence" value="ECO:0007669"/>
    <property type="project" value="InterPro"/>
</dbReference>
<feature type="domain" description="Nucleoside diphosphate kinase-like" evidence="15">
    <location>
        <begin position="1"/>
        <end position="134"/>
    </location>
</feature>
<dbReference type="NCBIfam" id="NF001908">
    <property type="entry name" value="PRK00668.1"/>
    <property type="match status" value="1"/>
</dbReference>
<evidence type="ECO:0000256" key="12">
    <source>
        <dbReference type="PROSITE-ProRule" id="PRU00706"/>
    </source>
</evidence>
<dbReference type="PROSITE" id="PS51374">
    <property type="entry name" value="NDPK_LIKE"/>
    <property type="match status" value="1"/>
</dbReference>
<dbReference type="GO" id="GO:0004550">
    <property type="term" value="F:nucleoside diphosphate kinase activity"/>
    <property type="evidence" value="ECO:0007669"/>
    <property type="project" value="UniProtKB-EC"/>
</dbReference>
<evidence type="ECO:0000256" key="13">
    <source>
        <dbReference type="RuleBase" id="RU004011"/>
    </source>
</evidence>
<evidence type="ECO:0000256" key="10">
    <source>
        <dbReference type="ARBA" id="ARBA00022842"/>
    </source>
</evidence>
<evidence type="ECO:0000313" key="17">
    <source>
        <dbReference type="Proteomes" id="UP000190080"/>
    </source>
</evidence>
<dbReference type="InterPro" id="IPR036850">
    <property type="entry name" value="NDK-like_dom_sf"/>
</dbReference>
<keyword evidence="7 14" id="KW-0547">Nucleotide-binding</keyword>
<evidence type="ECO:0000256" key="1">
    <source>
        <dbReference type="ARBA" id="ARBA00001946"/>
    </source>
</evidence>
<evidence type="ECO:0000259" key="15">
    <source>
        <dbReference type="SMART" id="SM00562"/>
    </source>
</evidence>
<dbReference type="STRING" id="1450648.CLORY_23780"/>
<dbReference type="RefSeq" id="WP_079424660.1">
    <property type="nucleotide sequence ID" value="NZ_MZGV01000024.1"/>
</dbReference>
<dbReference type="SMART" id="SM00562">
    <property type="entry name" value="NDK"/>
    <property type="match status" value="1"/>
</dbReference>
<dbReference type="SUPFAM" id="SSF54919">
    <property type="entry name" value="Nucleoside diphosphate kinase, NDK"/>
    <property type="match status" value="1"/>
</dbReference>
<evidence type="ECO:0000256" key="5">
    <source>
        <dbReference type="ARBA" id="ARBA00022679"/>
    </source>
</evidence>
<evidence type="ECO:0000256" key="9">
    <source>
        <dbReference type="ARBA" id="ARBA00022840"/>
    </source>
</evidence>
<dbReference type="FunFam" id="3.30.70.141:FF:000003">
    <property type="entry name" value="Nucleoside diphosphate kinase"/>
    <property type="match status" value="1"/>
</dbReference>
<proteinExistence type="inferred from homology"/>
<evidence type="ECO:0000256" key="4">
    <source>
        <dbReference type="ARBA" id="ARBA00017632"/>
    </source>
</evidence>
<dbReference type="EC" id="2.7.4.6" evidence="3 14"/>
<comment type="caution">
    <text evidence="16">The sequence shown here is derived from an EMBL/GenBank/DDBJ whole genome shotgun (WGS) entry which is preliminary data.</text>
</comment>
<evidence type="ECO:0000256" key="8">
    <source>
        <dbReference type="ARBA" id="ARBA00022777"/>
    </source>
</evidence>
<dbReference type="Gene3D" id="3.30.70.141">
    <property type="entry name" value="Nucleoside diphosphate kinase-like domain"/>
    <property type="match status" value="1"/>
</dbReference>
<dbReference type="GO" id="GO:0006241">
    <property type="term" value="P:CTP biosynthetic process"/>
    <property type="evidence" value="ECO:0007669"/>
    <property type="project" value="InterPro"/>
</dbReference>
<comment type="cofactor">
    <cofactor evidence="1">
        <name>Mg(2+)</name>
        <dbReference type="ChEBI" id="CHEBI:18420"/>
    </cofactor>
</comment>
<dbReference type="PROSITE" id="PS00469">
    <property type="entry name" value="NDPK"/>
    <property type="match status" value="1"/>
</dbReference>
<keyword evidence="6" id="KW-0479">Metal-binding</keyword>
<organism evidence="16 17">
    <name type="scientific">Clostridium oryzae</name>
    <dbReference type="NCBI Taxonomy" id="1450648"/>
    <lineage>
        <taxon>Bacteria</taxon>
        <taxon>Bacillati</taxon>
        <taxon>Bacillota</taxon>
        <taxon>Clostridia</taxon>
        <taxon>Eubacteriales</taxon>
        <taxon>Clostridiaceae</taxon>
        <taxon>Clostridium</taxon>
    </lineage>
</organism>
<keyword evidence="5 14" id="KW-0808">Transferase</keyword>
<evidence type="ECO:0000313" key="16">
    <source>
        <dbReference type="EMBL" id="OPJ61166.1"/>
    </source>
</evidence>
<dbReference type="GO" id="GO:0006183">
    <property type="term" value="P:GTP biosynthetic process"/>
    <property type="evidence" value="ECO:0007669"/>
    <property type="project" value="InterPro"/>
</dbReference>
<keyword evidence="11" id="KW-0546">Nucleotide metabolism</keyword>
<evidence type="ECO:0000256" key="14">
    <source>
        <dbReference type="RuleBase" id="RU004013"/>
    </source>
</evidence>
<dbReference type="GO" id="GO:0046872">
    <property type="term" value="F:metal ion binding"/>
    <property type="evidence" value="ECO:0007669"/>
    <property type="project" value="UniProtKB-KW"/>
</dbReference>
<evidence type="ECO:0000256" key="2">
    <source>
        <dbReference type="ARBA" id="ARBA00008142"/>
    </source>
</evidence>
<name>A0A1V4IMN0_9CLOT</name>
<dbReference type="OrthoDB" id="9801161at2"/>
<dbReference type="Proteomes" id="UP000190080">
    <property type="component" value="Unassembled WGS sequence"/>
</dbReference>
<comment type="catalytic activity">
    <reaction evidence="14">
        <text>a 2'-deoxyribonucleoside 5'-diphosphate + ATP = a 2'-deoxyribonucleoside 5'-triphosphate + ADP</text>
        <dbReference type="Rhea" id="RHEA:44640"/>
        <dbReference type="ChEBI" id="CHEBI:30616"/>
        <dbReference type="ChEBI" id="CHEBI:61560"/>
        <dbReference type="ChEBI" id="CHEBI:73316"/>
        <dbReference type="ChEBI" id="CHEBI:456216"/>
        <dbReference type="EC" id="2.7.4.6"/>
    </reaction>
</comment>
<dbReference type="AlphaFoldDB" id="A0A1V4IMN0"/>
<gene>
    <name evidence="16" type="primary">ndkA</name>
    <name evidence="16" type="ORF">CLORY_23780</name>
</gene>
<evidence type="ECO:0000256" key="6">
    <source>
        <dbReference type="ARBA" id="ARBA00022723"/>
    </source>
</evidence>
<accession>A0A1V4IMN0</accession>
<keyword evidence="8 14" id="KW-0418">Kinase</keyword>
<dbReference type="EMBL" id="MZGV01000024">
    <property type="protein sequence ID" value="OPJ61166.1"/>
    <property type="molecule type" value="Genomic_DNA"/>
</dbReference>
<dbReference type="Pfam" id="PF00334">
    <property type="entry name" value="NDK"/>
    <property type="match status" value="1"/>
</dbReference>
<comment type="similarity">
    <text evidence="2 12 13">Belongs to the NDK family.</text>
</comment>
<evidence type="ECO:0000256" key="11">
    <source>
        <dbReference type="ARBA" id="ARBA00023080"/>
    </source>
</evidence>
<sequence length="137" mass="15569">MERTLVLIKPDGVKRKLIGKIINHYEEKNLNITALKMVKVTKAMAEAHYIEHKGKDYYDSLIEYLLCGEVCAMIIEGVNVVEMVRKVNGNKDPVKAEMASIRGQFSNDVTQNLVHASDSPEHAEREIGIWFPEKKSK</sequence>
<dbReference type="InterPro" id="IPR001564">
    <property type="entry name" value="Nucleoside_diP_kinase"/>
</dbReference>
<dbReference type="CDD" id="cd04413">
    <property type="entry name" value="NDPk_I"/>
    <property type="match status" value="1"/>
</dbReference>
<evidence type="ECO:0000256" key="3">
    <source>
        <dbReference type="ARBA" id="ARBA00012966"/>
    </source>
</evidence>
<evidence type="ECO:0000256" key="7">
    <source>
        <dbReference type="ARBA" id="ARBA00022741"/>
    </source>
</evidence>
<dbReference type="GO" id="GO:0005524">
    <property type="term" value="F:ATP binding"/>
    <property type="evidence" value="ECO:0007669"/>
    <property type="project" value="UniProtKB-KW"/>
</dbReference>
<keyword evidence="9 14" id="KW-0067">ATP-binding</keyword>
<keyword evidence="10" id="KW-0460">Magnesium</keyword>
<dbReference type="PRINTS" id="PR01243">
    <property type="entry name" value="NUCDPKINASE"/>
</dbReference>
<comment type="caution">
    <text evidence="12">Lacks conserved residue(s) required for the propagation of feature annotation.</text>
</comment>
<reference evidence="16 17" key="1">
    <citation type="submission" date="2017-03" db="EMBL/GenBank/DDBJ databases">
        <title>Genome sequence of Clostridium oryzae DSM 28571.</title>
        <authorList>
            <person name="Poehlein A."/>
            <person name="Daniel R."/>
        </authorList>
    </citation>
    <scope>NUCLEOTIDE SEQUENCE [LARGE SCALE GENOMIC DNA]</scope>
    <source>
        <strain evidence="16 17">DSM 28571</strain>
    </source>
</reference>
<dbReference type="InterPro" id="IPR023005">
    <property type="entry name" value="Nucleoside_diP_kinase_AS"/>
</dbReference>
<keyword evidence="17" id="KW-1185">Reference proteome</keyword>
<protein>
    <recommendedName>
        <fullName evidence="4 14">Nucleoside diphosphate kinase</fullName>
        <ecNumber evidence="3 14">2.7.4.6</ecNumber>
    </recommendedName>
</protein>